<protein>
    <submittedName>
        <fullName evidence="2">Tumor necrosis factor ligand superfamily member 10 isoform X2</fullName>
    </submittedName>
</protein>
<dbReference type="RefSeq" id="XP_073929867.1">
    <property type="nucleotide sequence ID" value="XM_074073766.1"/>
</dbReference>
<evidence type="ECO:0000313" key="1">
    <source>
        <dbReference type="Proteomes" id="UP001732720"/>
    </source>
</evidence>
<reference evidence="2" key="1">
    <citation type="submission" date="2025-08" db="UniProtKB">
        <authorList>
            <consortium name="RefSeq"/>
        </authorList>
    </citation>
    <scope>IDENTIFICATION</scope>
</reference>
<keyword evidence="1" id="KW-1185">Reference proteome</keyword>
<accession>A0AC58MKD4</accession>
<organism evidence="1 2">
    <name type="scientific">Castor canadensis</name>
    <name type="common">American beaver</name>
    <dbReference type="NCBI Taxonomy" id="51338"/>
    <lineage>
        <taxon>Eukaryota</taxon>
        <taxon>Metazoa</taxon>
        <taxon>Chordata</taxon>
        <taxon>Craniata</taxon>
        <taxon>Vertebrata</taxon>
        <taxon>Euteleostomi</taxon>
        <taxon>Mammalia</taxon>
        <taxon>Eutheria</taxon>
        <taxon>Euarchontoglires</taxon>
        <taxon>Glires</taxon>
        <taxon>Rodentia</taxon>
        <taxon>Castorimorpha</taxon>
        <taxon>Castoridae</taxon>
        <taxon>Castor</taxon>
    </lineage>
</organism>
<gene>
    <name evidence="2" type="primary">Tnfsf10</name>
</gene>
<proteinExistence type="predicted"/>
<dbReference type="Proteomes" id="UP001732720">
    <property type="component" value="Chromosome 5"/>
</dbReference>
<sequence length="304" mass="34595">MGSQTREDHVLHAAPRAPQPWTDLQVDSGLHRAPAGGPAVLLRGCDLLVLHPPAEAVLGFELRASHLQDRCSTARAKLPALFALAILQMQDKYSKSGIACFLEKDDISWDPSDEEALNNPCWQVRRQVRQLIRKMTLRIFEESTPTAQEKRQSSSFPARETRPQRIAAHITGTISGSNLSMVSLQGGRNGFRIEAPPRSETCHLRRLGPVLPFRGEWGRLREWNILGSENAILGVIKERIFIPEQFALEKWRARHPSNRALLHLLPNILPISRIRKKFQKNFKRREQKEKQTNGPIYLQMHKLS</sequence>
<evidence type="ECO:0000313" key="2">
    <source>
        <dbReference type="RefSeq" id="XP_073929867.1"/>
    </source>
</evidence>
<name>A0AC58MKD4_CASCN</name>